<dbReference type="Proteomes" id="UP001165074">
    <property type="component" value="Unassembled WGS sequence"/>
</dbReference>
<proteinExistence type="predicted"/>
<keyword evidence="2" id="KW-1185">Reference proteome</keyword>
<dbReference type="Gene3D" id="3.40.30.10">
    <property type="entry name" value="Glutaredoxin"/>
    <property type="match status" value="1"/>
</dbReference>
<organism evidence="1 2">
    <name type="scientific">Actinoallomurus iriomotensis</name>
    <dbReference type="NCBI Taxonomy" id="478107"/>
    <lineage>
        <taxon>Bacteria</taxon>
        <taxon>Bacillati</taxon>
        <taxon>Actinomycetota</taxon>
        <taxon>Actinomycetes</taxon>
        <taxon>Streptosporangiales</taxon>
        <taxon>Thermomonosporaceae</taxon>
        <taxon>Actinoallomurus</taxon>
    </lineage>
</organism>
<evidence type="ECO:0000313" key="1">
    <source>
        <dbReference type="EMBL" id="GLY88562.1"/>
    </source>
</evidence>
<dbReference type="InterPro" id="IPR008554">
    <property type="entry name" value="Glutaredoxin-like"/>
</dbReference>
<sequence length="144" mass="15324">MVVAPVDQAGRERPAGAVARAVGVVAPAAEPVDEAGSAGVAVPVGTGRWRTGRAVRRGPYAGVMADDARILLLGKPGCHLCDDARAVIAKVAGELGVAWEERDITASEEDTRLYWDQIPVTFVDGVQHDFWRVDERRLRVALAG</sequence>
<dbReference type="EMBL" id="BSTK01000010">
    <property type="protein sequence ID" value="GLY88562.1"/>
    <property type="molecule type" value="Genomic_DNA"/>
</dbReference>
<dbReference type="SUPFAM" id="SSF52833">
    <property type="entry name" value="Thioredoxin-like"/>
    <property type="match status" value="1"/>
</dbReference>
<evidence type="ECO:0008006" key="3">
    <source>
        <dbReference type="Google" id="ProtNLM"/>
    </source>
</evidence>
<name>A0A9W6S9X7_9ACTN</name>
<gene>
    <name evidence="1" type="ORF">Airi02_064910</name>
</gene>
<protein>
    <recommendedName>
        <fullName evidence="3">Glutaredoxin</fullName>
    </recommendedName>
</protein>
<dbReference type="Pfam" id="PF05768">
    <property type="entry name" value="Glrx-like"/>
    <property type="match status" value="1"/>
</dbReference>
<reference evidence="1" key="1">
    <citation type="submission" date="2023-03" db="EMBL/GenBank/DDBJ databases">
        <title>Actinoallomurus iriomotensis NBRC 103684.</title>
        <authorList>
            <person name="Ichikawa N."/>
            <person name="Sato H."/>
            <person name="Tonouchi N."/>
        </authorList>
    </citation>
    <scope>NUCLEOTIDE SEQUENCE</scope>
    <source>
        <strain evidence="1">NBRC 103684</strain>
    </source>
</reference>
<comment type="caution">
    <text evidence="1">The sequence shown here is derived from an EMBL/GenBank/DDBJ whole genome shotgun (WGS) entry which is preliminary data.</text>
</comment>
<accession>A0A9W6S9X7</accession>
<dbReference type="InterPro" id="IPR036249">
    <property type="entry name" value="Thioredoxin-like_sf"/>
</dbReference>
<evidence type="ECO:0000313" key="2">
    <source>
        <dbReference type="Proteomes" id="UP001165074"/>
    </source>
</evidence>
<dbReference type="AlphaFoldDB" id="A0A9W6S9X7"/>